<dbReference type="Gramene" id="RZC70018">
    <property type="protein sequence ID" value="RZC70018"/>
    <property type="gene ID" value="C5167_033144"/>
</dbReference>
<dbReference type="PROSITE" id="PS51297">
    <property type="entry name" value="K_BOX"/>
    <property type="match status" value="1"/>
</dbReference>
<proteinExistence type="predicted"/>
<evidence type="ECO:0000256" key="6">
    <source>
        <dbReference type="SAM" id="MobiDB-lite"/>
    </source>
</evidence>
<dbReference type="Pfam" id="PF00319">
    <property type="entry name" value="SRF-TF"/>
    <property type="match status" value="1"/>
</dbReference>
<keyword evidence="10" id="KW-1185">Reference proteome</keyword>
<gene>
    <name evidence="9" type="ORF">C5167_033144</name>
</gene>
<dbReference type="PROSITE" id="PS00350">
    <property type="entry name" value="MADS_BOX_1"/>
    <property type="match status" value="1"/>
</dbReference>
<dbReference type="PANTHER" id="PTHR48019">
    <property type="entry name" value="SERUM RESPONSE FACTOR HOMOLOG"/>
    <property type="match status" value="1"/>
</dbReference>
<dbReference type="EMBL" id="CM010721">
    <property type="protein sequence ID" value="RZC70018.1"/>
    <property type="molecule type" value="Genomic_DNA"/>
</dbReference>
<evidence type="ECO:0000256" key="2">
    <source>
        <dbReference type="ARBA" id="ARBA00023015"/>
    </source>
</evidence>
<feature type="compositionally biased region" description="Low complexity" evidence="6">
    <location>
        <begin position="274"/>
        <end position="300"/>
    </location>
</feature>
<evidence type="ECO:0000259" key="7">
    <source>
        <dbReference type="PROSITE" id="PS50066"/>
    </source>
</evidence>
<dbReference type="InterPro" id="IPR002487">
    <property type="entry name" value="TF_Kbox"/>
</dbReference>
<evidence type="ECO:0000256" key="4">
    <source>
        <dbReference type="ARBA" id="ARBA00023163"/>
    </source>
</evidence>
<dbReference type="SUPFAM" id="SSF55455">
    <property type="entry name" value="SRF-like"/>
    <property type="match status" value="1"/>
</dbReference>
<dbReference type="InterPro" id="IPR036879">
    <property type="entry name" value="TF_MADSbox_sf"/>
</dbReference>
<dbReference type="InterPro" id="IPR050142">
    <property type="entry name" value="MADS-box/MEF2_TF"/>
</dbReference>
<dbReference type="AlphaFoldDB" id="A0A4Y7KDC6"/>
<feature type="domain" description="MADS-box" evidence="7">
    <location>
        <begin position="1"/>
        <end position="61"/>
    </location>
</feature>
<dbReference type="GO" id="GO:0045944">
    <property type="term" value="P:positive regulation of transcription by RNA polymerase II"/>
    <property type="evidence" value="ECO:0007669"/>
    <property type="project" value="InterPro"/>
</dbReference>
<keyword evidence="2" id="KW-0805">Transcription regulation</keyword>
<dbReference type="GO" id="GO:0046983">
    <property type="term" value="F:protein dimerization activity"/>
    <property type="evidence" value="ECO:0007669"/>
    <property type="project" value="InterPro"/>
</dbReference>
<dbReference type="InterPro" id="IPR033896">
    <property type="entry name" value="MEF2-like_N"/>
</dbReference>
<evidence type="ECO:0000256" key="5">
    <source>
        <dbReference type="ARBA" id="ARBA00023242"/>
    </source>
</evidence>
<accession>A0A4Y7KDC6</accession>
<evidence type="ECO:0000259" key="8">
    <source>
        <dbReference type="PROSITE" id="PS51297"/>
    </source>
</evidence>
<keyword evidence="5" id="KW-0539">Nucleus</keyword>
<sequence length="343" mass="38729">MGRGRVQLKRIENKINRQVTFSKRRSGLLKKAHEISVLCDAEVALIVFSTKGKLFEYSTDSGLSQALENTQVTELPLALILLSLNDCAGLTLGEPLGMVTCMGECGIRPQLGRQGSRAQRKLLELDPNKAQGLVSAITTCSLRQIFISFGFHDINSMDRILERYERYSYAERELVTTEIDQGNWSLEYSKLKSKIEILQKNQRHFMGEDLQSMSLKELQNLEQQLDVALKQIRSRKNQLMYESISELQKKEKALQEQNNKLGKQLKEKEKEVAAQQQQASQFSQGQSSPSFLLSQSLPSLNIGSGSYQARGGDNGNEEGNRTQTTRTNTATLMPPWMLRHVNE</sequence>
<dbReference type="CDD" id="cd00265">
    <property type="entry name" value="MADS_MEF2_like"/>
    <property type="match status" value="1"/>
</dbReference>
<dbReference type="PRINTS" id="PR00404">
    <property type="entry name" value="MADSDOMAIN"/>
</dbReference>
<organism evidence="9 10">
    <name type="scientific">Papaver somniferum</name>
    <name type="common">Opium poppy</name>
    <dbReference type="NCBI Taxonomy" id="3469"/>
    <lineage>
        <taxon>Eukaryota</taxon>
        <taxon>Viridiplantae</taxon>
        <taxon>Streptophyta</taxon>
        <taxon>Embryophyta</taxon>
        <taxon>Tracheophyta</taxon>
        <taxon>Spermatophyta</taxon>
        <taxon>Magnoliopsida</taxon>
        <taxon>Ranunculales</taxon>
        <taxon>Papaveraceae</taxon>
        <taxon>Papaveroideae</taxon>
        <taxon>Papaver</taxon>
    </lineage>
</organism>
<dbReference type="Proteomes" id="UP000316621">
    <property type="component" value="Chromosome 7"/>
</dbReference>
<dbReference type="GO" id="GO:0003700">
    <property type="term" value="F:DNA-binding transcription factor activity"/>
    <property type="evidence" value="ECO:0007669"/>
    <property type="project" value="InterPro"/>
</dbReference>
<dbReference type="STRING" id="3469.A0A4Y7KDC6"/>
<dbReference type="Gene3D" id="3.40.1810.10">
    <property type="entry name" value="Transcription factor, MADS-box"/>
    <property type="match status" value="1"/>
</dbReference>
<reference evidence="9 10" key="1">
    <citation type="journal article" date="2018" name="Science">
        <title>The opium poppy genome and morphinan production.</title>
        <authorList>
            <person name="Guo L."/>
            <person name="Winzer T."/>
            <person name="Yang X."/>
            <person name="Li Y."/>
            <person name="Ning Z."/>
            <person name="He Z."/>
            <person name="Teodor R."/>
            <person name="Lu Y."/>
            <person name="Bowser T.A."/>
            <person name="Graham I.A."/>
            <person name="Ye K."/>
        </authorList>
    </citation>
    <scope>NUCLEOTIDE SEQUENCE [LARGE SCALE GENOMIC DNA]</scope>
    <source>
        <strain evidence="10">cv. HN1</strain>
        <tissue evidence="9">Leaves</tissue>
    </source>
</reference>
<dbReference type="InterPro" id="IPR002100">
    <property type="entry name" value="TF_MADSbox"/>
</dbReference>
<evidence type="ECO:0000256" key="1">
    <source>
        <dbReference type="ARBA" id="ARBA00004123"/>
    </source>
</evidence>
<keyword evidence="3" id="KW-0238">DNA-binding</keyword>
<feature type="domain" description="K-box" evidence="8">
    <location>
        <begin position="181"/>
        <end position="271"/>
    </location>
</feature>
<evidence type="ECO:0000256" key="3">
    <source>
        <dbReference type="ARBA" id="ARBA00023125"/>
    </source>
</evidence>
<evidence type="ECO:0000313" key="9">
    <source>
        <dbReference type="EMBL" id="RZC70018.1"/>
    </source>
</evidence>
<name>A0A4Y7KDC6_PAPSO</name>
<dbReference type="GO" id="GO:0000977">
    <property type="term" value="F:RNA polymerase II transcription regulatory region sequence-specific DNA binding"/>
    <property type="evidence" value="ECO:0007669"/>
    <property type="project" value="InterPro"/>
</dbReference>
<evidence type="ECO:0000313" key="10">
    <source>
        <dbReference type="Proteomes" id="UP000316621"/>
    </source>
</evidence>
<keyword evidence="4" id="KW-0804">Transcription</keyword>
<dbReference type="FunFam" id="3.40.1810.10:FF:000003">
    <property type="entry name" value="MADS-box transcription factor MADS-MC"/>
    <property type="match status" value="1"/>
</dbReference>
<dbReference type="Pfam" id="PF01486">
    <property type="entry name" value="K-box"/>
    <property type="match status" value="1"/>
</dbReference>
<comment type="subcellular location">
    <subcellularLocation>
        <location evidence="1">Nucleus</location>
    </subcellularLocation>
</comment>
<protein>
    <submittedName>
        <fullName evidence="9">Uncharacterized protein</fullName>
    </submittedName>
</protein>
<dbReference type="PROSITE" id="PS50066">
    <property type="entry name" value="MADS_BOX_2"/>
    <property type="match status" value="1"/>
</dbReference>
<dbReference type="GO" id="GO:0005634">
    <property type="term" value="C:nucleus"/>
    <property type="evidence" value="ECO:0007669"/>
    <property type="project" value="UniProtKB-SubCell"/>
</dbReference>
<dbReference type="SMART" id="SM00432">
    <property type="entry name" value="MADS"/>
    <property type="match status" value="1"/>
</dbReference>
<feature type="region of interest" description="Disordered" evidence="6">
    <location>
        <begin position="266"/>
        <end position="328"/>
    </location>
</feature>